<organism evidence="1">
    <name type="scientific">Rhizophora mucronata</name>
    <name type="common">Asiatic mangrove</name>
    <dbReference type="NCBI Taxonomy" id="61149"/>
    <lineage>
        <taxon>Eukaryota</taxon>
        <taxon>Viridiplantae</taxon>
        <taxon>Streptophyta</taxon>
        <taxon>Embryophyta</taxon>
        <taxon>Tracheophyta</taxon>
        <taxon>Spermatophyta</taxon>
        <taxon>Magnoliopsida</taxon>
        <taxon>eudicotyledons</taxon>
        <taxon>Gunneridae</taxon>
        <taxon>Pentapetalae</taxon>
        <taxon>rosids</taxon>
        <taxon>fabids</taxon>
        <taxon>Malpighiales</taxon>
        <taxon>Rhizophoraceae</taxon>
        <taxon>Rhizophora</taxon>
    </lineage>
</organism>
<name>A0A2P2NYR7_RHIMU</name>
<dbReference type="EMBL" id="GGEC01067136">
    <property type="protein sequence ID" value="MBX47620.1"/>
    <property type="molecule type" value="Transcribed_RNA"/>
</dbReference>
<accession>A0A2P2NYR7</accession>
<protein>
    <submittedName>
        <fullName evidence="1">Uncharacterized protein</fullName>
    </submittedName>
</protein>
<sequence length="51" mass="5846">MLYYLFVFYHGVLVNNSNPSLAIVILNFPKLAGCRGFPHILHGHLYFTSSY</sequence>
<dbReference type="AlphaFoldDB" id="A0A2P2NYR7"/>
<reference evidence="1" key="1">
    <citation type="submission" date="2018-02" db="EMBL/GenBank/DDBJ databases">
        <title>Rhizophora mucronata_Transcriptome.</title>
        <authorList>
            <person name="Meera S.P."/>
            <person name="Sreeshan A."/>
            <person name="Augustine A."/>
        </authorList>
    </citation>
    <scope>NUCLEOTIDE SEQUENCE</scope>
    <source>
        <tissue evidence="1">Leaf</tissue>
    </source>
</reference>
<proteinExistence type="predicted"/>
<evidence type="ECO:0000313" key="1">
    <source>
        <dbReference type="EMBL" id="MBX47620.1"/>
    </source>
</evidence>